<dbReference type="AlphaFoldDB" id="A0A3D8R6I2"/>
<organism evidence="1 2">
    <name type="scientific">Coleophoma cylindrospora</name>
    <dbReference type="NCBI Taxonomy" id="1849047"/>
    <lineage>
        <taxon>Eukaryota</taxon>
        <taxon>Fungi</taxon>
        <taxon>Dikarya</taxon>
        <taxon>Ascomycota</taxon>
        <taxon>Pezizomycotina</taxon>
        <taxon>Leotiomycetes</taxon>
        <taxon>Helotiales</taxon>
        <taxon>Dermateaceae</taxon>
        <taxon>Coleophoma</taxon>
    </lineage>
</organism>
<gene>
    <name evidence="1" type="ORF">BP6252_08571</name>
</gene>
<name>A0A3D8R6I2_9HELO</name>
<keyword evidence="2" id="KW-1185">Reference proteome</keyword>
<proteinExistence type="predicted"/>
<comment type="caution">
    <text evidence="1">The sequence shown here is derived from an EMBL/GenBank/DDBJ whole genome shotgun (WGS) entry which is preliminary data.</text>
</comment>
<evidence type="ECO:0000313" key="1">
    <source>
        <dbReference type="EMBL" id="RDW69551.1"/>
    </source>
</evidence>
<reference evidence="1 2" key="1">
    <citation type="journal article" date="2018" name="IMA Fungus">
        <title>IMA Genome-F 9: Draft genome sequence of Annulohypoxylon stygium, Aspergillus mulundensis, Berkeleyomyces basicola (syn. Thielaviopsis basicola), Ceratocystis smalleyi, two Cercospora beticola strains, Coleophoma cylindrospora, Fusarium fracticaudum, Phialophora cf. hyalina, and Morchella septimelata.</title>
        <authorList>
            <person name="Wingfield B.D."/>
            <person name="Bills G.F."/>
            <person name="Dong Y."/>
            <person name="Huang W."/>
            <person name="Nel W.J."/>
            <person name="Swalarsk-Parry B.S."/>
            <person name="Vaghefi N."/>
            <person name="Wilken P.M."/>
            <person name="An Z."/>
            <person name="de Beer Z.W."/>
            <person name="De Vos L."/>
            <person name="Chen L."/>
            <person name="Duong T.A."/>
            <person name="Gao Y."/>
            <person name="Hammerbacher A."/>
            <person name="Kikkert J.R."/>
            <person name="Li Y."/>
            <person name="Li H."/>
            <person name="Li K."/>
            <person name="Li Q."/>
            <person name="Liu X."/>
            <person name="Ma X."/>
            <person name="Naidoo K."/>
            <person name="Pethybridge S.J."/>
            <person name="Sun J."/>
            <person name="Steenkamp E.T."/>
            <person name="van der Nest M.A."/>
            <person name="van Wyk S."/>
            <person name="Wingfield M.J."/>
            <person name="Xiong C."/>
            <person name="Yue Q."/>
            <person name="Zhang X."/>
        </authorList>
    </citation>
    <scope>NUCLEOTIDE SEQUENCE [LARGE SCALE GENOMIC DNA]</scope>
    <source>
        <strain evidence="1 2">BP6252</strain>
    </source>
</reference>
<dbReference type="EMBL" id="PDLM01000009">
    <property type="protein sequence ID" value="RDW69551.1"/>
    <property type="molecule type" value="Genomic_DNA"/>
</dbReference>
<accession>A0A3D8R6I2</accession>
<evidence type="ECO:0000313" key="2">
    <source>
        <dbReference type="Proteomes" id="UP000256645"/>
    </source>
</evidence>
<sequence length="112" mass="12538">MSPAQAMPDRVRRLPDAGDQDSCLLYDLLTAYSRNDSKGTDVAMRKLIKEMLNEVMAKTLSEADALIGTHIVFSQTNVINNIKPSLFIVGDFRDSLLYPKGLLQPSRSRVPW</sequence>
<protein>
    <submittedName>
        <fullName evidence="1">Uncharacterized protein</fullName>
    </submittedName>
</protein>
<dbReference type="Proteomes" id="UP000256645">
    <property type="component" value="Unassembled WGS sequence"/>
</dbReference>